<organism evidence="8 9">
    <name type="scientific">Ruminiclostridium papyrosolvens DSM 2782</name>
    <dbReference type="NCBI Taxonomy" id="588581"/>
    <lineage>
        <taxon>Bacteria</taxon>
        <taxon>Bacillati</taxon>
        <taxon>Bacillota</taxon>
        <taxon>Clostridia</taxon>
        <taxon>Eubacteriales</taxon>
        <taxon>Oscillospiraceae</taxon>
        <taxon>Ruminiclostridium</taxon>
    </lineage>
</organism>
<sequence length="338" mass="38236">MQIKKHIIIPIFVPHKGCPFDCIFCNQKIISGQTNEASEKDIRSTIESHLETSGNAFTEIGFYGGSFTGISLSEQEWYLKIGYSYIKSGKVNQIRLSTRPDYINSEILDLLESYGVRTIELGVQSLDYHVLKCTNRGHDIEAVINAAKMIKDRGFSLGIQTMIGLPGDTGVKAVATARKVVELAPDIVRIYPTLVIENTYLQKMYNEGRYQPLTVEEAVDISAELLDIYERNNINVIRIGLQPTDNISESGEVVTGPFHPAFRQLVESRLTLNRIKQYIINNKLDNLSEIIIHCNPRYISNVIGQKRVNINAIKKEFNIINIRIMEKLNVEKFEIIGT</sequence>
<dbReference type="GO" id="GO:0003824">
    <property type="term" value="F:catalytic activity"/>
    <property type="evidence" value="ECO:0007669"/>
    <property type="project" value="InterPro"/>
</dbReference>
<evidence type="ECO:0000259" key="7">
    <source>
        <dbReference type="PROSITE" id="PS51918"/>
    </source>
</evidence>
<dbReference type="GO" id="GO:0005737">
    <property type="term" value="C:cytoplasm"/>
    <property type="evidence" value="ECO:0007669"/>
    <property type="project" value="TreeGrafter"/>
</dbReference>
<dbReference type="InterPro" id="IPR007197">
    <property type="entry name" value="rSAM"/>
</dbReference>
<evidence type="ECO:0000256" key="5">
    <source>
        <dbReference type="ARBA" id="ARBA00023004"/>
    </source>
</evidence>
<dbReference type="eggNOG" id="COG1243">
    <property type="taxonomic scope" value="Bacteria"/>
</dbReference>
<dbReference type="SFLD" id="SFLDS00029">
    <property type="entry name" value="Radical_SAM"/>
    <property type="match status" value="1"/>
</dbReference>
<evidence type="ECO:0000256" key="2">
    <source>
        <dbReference type="ARBA" id="ARBA00022485"/>
    </source>
</evidence>
<dbReference type="SFLD" id="SFLDG01082">
    <property type="entry name" value="B12-binding_domain_containing"/>
    <property type="match status" value="1"/>
</dbReference>
<dbReference type="InterPro" id="IPR023404">
    <property type="entry name" value="rSAM_horseshoe"/>
</dbReference>
<dbReference type="GO" id="GO:0051539">
    <property type="term" value="F:4 iron, 4 sulfur cluster binding"/>
    <property type="evidence" value="ECO:0007669"/>
    <property type="project" value="UniProtKB-KW"/>
</dbReference>
<dbReference type="CDD" id="cd01335">
    <property type="entry name" value="Radical_SAM"/>
    <property type="match status" value="1"/>
</dbReference>
<dbReference type="GO" id="GO:0002926">
    <property type="term" value="P:tRNA wobble base 5-methoxycarbonylmethyl-2-thiouridinylation"/>
    <property type="evidence" value="ECO:0007669"/>
    <property type="project" value="TreeGrafter"/>
</dbReference>
<dbReference type="SUPFAM" id="SSF102114">
    <property type="entry name" value="Radical SAM enzymes"/>
    <property type="match status" value="1"/>
</dbReference>
<keyword evidence="5" id="KW-0408">Iron</keyword>
<dbReference type="Pfam" id="PF04055">
    <property type="entry name" value="Radical_SAM"/>
    <property type="match status" value="1"/>
</dbReference>
<keyword evidence="2" id="KW-0004">4Fe-4S</keyword>
<evidence type="ECO:0000256" key="6">
    <source>
        <dbReference type="ARBA" id="ARBA00023014"/>
    </source>
</evidence>
<dbReference type="AlphaFoldDB" id="F1TEW3"/>
<dbReference type="Proteomes" id="UP000003860">
    <property type="component" value="Unassembled WGS sequence"/>
</dbReference>
<dbReference type="PROSITE" id="PS51918">
    <property type="entry name" value="RADICAL_SAM"/>
    <property type="match status" value="1"/>
</dbReference>
<evidence type="ECO:0000313" key="8">
    <source>
        <dbReference type="EMBL" id="EGD47279.1"/>
    </source>
</evidence>
<dbReference type="InterPro" id="IPR039661">
    <property type="entry name" value="ELP3"/>
</dbReference>
<dbReference type="InterPro" id="IPR058240">
    <property type="entry name" value="rSAM_sf"/>
</dbReference>
<reference evidence="8" key="2">
    <citation type="submission" date="2011-01" db="EMBL/GenBank/DDBJ databases">
        <title>The Non-contiguous Finished genome of Clostridium papyrosolvens.</title>
        <authorList>
            <person name="Lucas S."/>
            <person name="Copeland A."/>
            <person name="Lapidus A."/>
            <person name="Cheng J.-F."/>
            <person name="Goodwin L."/>
            <person name="Pitluck S."/>
            <person name="Misra M."/>
            <person name="Chertkov O."/>
            <person name="Detter J.C."/>
            <person name="Han C."/>
            <person name="Tapia R."/>
            <person name="Land M."/>
            <person name="Hauser L."/>
            <person name="Kyrpides N."/>
            <person name="Ivanova N."/>
            <person name="Pagani I."/>
            <person name="Mouttaki H."/>
            <person name="He Z."/>
            <person name="Zhou J."/>
            <person name="Hemme C.L."/>
            <person name="Woyke T."/>
        </authorList>
    </citation>
    <scope>NUCLEOTIDE SEQUENCE [LARGE SCALE GENOMIC DNA]</scope>
    <source>
        <strain evidence="8">DSM 2782</strain>
    </source>
</reference>
<evidence type="ECO:0000256" key="3">
    <source>
        <dbReference type="ARBA" id="ARBA00022691"/>
    </source>
</evidence>
<proteinExistence type="predicted"/>
<dbReference type="EMBL" id="ACXX02000009">
    <property type="protein sequence ID" value="EGD47279.1"/>
    <property type="molecule type" value="Genomic_DNA"/>
</dbReference>
<dbReference type="PANTHER" id="PTHR11135:SF0">
    <property type="entry name" value="ELONGATOR COMPLEX PROTEIN 3"/>
    <property type="match status" value="1"/>
</dbReference>
<keyword evidence="3" id="KW-0949">S-adenosyl-L-methionine</keyword>
<feature type="domain" description="Radical SAM core" evidence="7">
    <location>
        <begin position="1"/>
        <end position="238"/>
    </location>
</feature>
<dbReference type="PANTHER" id="PTHR11135">
    <property type="entry name" value="HISTONE ACETYLTRANSFERASE-RELATED"/>
    <property type="match status" value="1"/>
</dbReference>
<evidence type="ECO:0000256" key="1">
    <source>
        <dbReference type="ARBA" id="ARBA00001966"/>
    </source>
</evidence>
<evidence type="ECO:0000256" key="4">
    <source>
        <dbReference type="ARBA" id="ARBA00022723"/>
    </source>
</evidence>
<comment type="caution">
    <text evidence="8">The sequence shown here is derived from an EMBL/GenBank/DDBJ whole genome shotgun (WGS) entry which is preliminary data.</text>
</comment>
<dbReference type="SMART" id="SM00729">
    <property type="entry name" value="Elp3"/>
    <property type="match status" value="1"/>
</dbReference>
<keyword evidence="6" id="KW-0411">Iron-sulfur</keyword>
<name>F1TEW3_9FIRM</name>
<reference evidence="8" key="1">
    <citation type="submission" date="2009-07" db="EMBL/GenBank/DDBJ databases">
        <authorList>
            <consortium name="US DOE Joint Genome Institute (JGI-PGF)"/>
            <person name="Lucas S."/>
            <person name="Copeland A."/>
            <person name="Lapidus A."/>
            <person name="Glavina del Rio T."/>
            <person name="Tice H."/>
            <person name="Bruce D."/>
            <person name="Goodwin L."/>
            <person name="Pitluck S."/>
            <person name="Larimer F."/>
            <person name="Land M.L."/>
            <person name="Mouttaki H."/>
            <person name="He Z."/>
            <person name="Zhou J."/>
            <person name="Hemme C.L."/>
        </authorList>
    </citation>
    <scope>NUCLEOTIDE SEQUENCE</scope>
    <source>
        <strain evidence="8">DSM 2782</strain>
    </source>
</reference>
<gene>
    <name evidence="8" type="ORF">Cpap_1672</name>
</gene>
<dbReference type="InterPro" id="IPR006638">
    <property type="entry name" value="Elp3/MiaA/NifB-like_rSAM"/>
</dbReference>
<dbReference type="GO" id="GO:0046872">
    <property type="term" value="F:metal ion binding"/>
    <property type="evidence" value="ECO:0007669"/>
    <property type="project" value="UniProtKB-KW"/>
</dbReference>
<evidence type="ECO:0000313" key="9">
    <source>
        <dbReference type="Proteomes" id="UP000003860"/>
    </source>
</evidence>
<dbReference type="SFLD" id="SFLDG01086">
    <property type="entry name" value="elongater_protein-like"/>
    <property type="match status" value="1"/>
</dbReference>
<accession>F1TEW3</accession>
<keyword evidence="4" id="KW-0479">Metal-binding</keyword>
<dbReference type="InterPro" id="IPR032432">
    <property type="entry name" value="Radical_SAM_C"/>
</dbReference>
<dbReference type="Gene3D" id="3.80.30.20">
    <property type="entry name" value="tm_1862 like domain"/>
    <property type="match status" value="1"/>
</dbReference>
<keyword evidence="9" id="KW-1185">Reference proteome</keyword>
<comment type="cofactor">
    <cofactor evidence="1">
        <name>[4Fe-4S] cluster</name>
        <dbReference type="ChEBI" id="CHEBI:49883"/>
    </cofactor>
</comment>
<dbReference type="STRING" id="588581.Cpap_1672"/>
<dbReference type="RefSeq" id="WP_004620399.1">
    <property type="nucleotide sequence ID" value="NZ_ACXX02000009.1"/>
</dbReference>
<dbReference type="OrthoDB" id="9815044at2"/>
<dbReference type="Pfam" id="PF16199">
    <property type="entry name" value="Radical_SAM_C"/>
    <property type="match status" value="1"/>
</dbReference>
<protein>
    <submittedName>
        <fullName evidence="8">Radical SAM domain protein</fullName>
    </submittedName>
</protein>